<accession>A0A9P6LKQ9</accession>
<feature type="compositionally biased region" description="Basic residues" evidence="1">
    <location>
        <begin position="53"/>
        <end position="62"/>
    </location>
</feature>
<protein>
    <submittedName>
        <fullName evidence="2">Uncharacterized protein</fullName>
    </submittedName>
</protein>
<evidence type="ECO:0000313" key="2">
    <source>
        <dbReference type="EMBL" id="KAF9877003.1"/>
    </source>
</evidence>
<feature type="region of interest" description="Disordered" evidence="1">
    <location>
        <begin position="19"/>
        <end position="65"/>
    </location>
</feature>
<proteinExistence type="predicted"/>
<dbReference type="RefSeq" id="XP_038746464.1">
    <property type="nucleotide sequence ID" value="XM_038887988.1"/>
</dbReference>
<dbReference type="GeneID" id="62161062"/>
<keyword evidence="3" id="KW-1185">Reference proteome</keyword>
<evidence type="ECO:0000256" key="1">
    <source>
        <dbReference type="SAM" id="MobiDB-lite"/>
    </source>
</evidence>
<organism evidence="2 3">
    <name type="scientific">Colletotrichum karsti</name>
    <dbReference type="NCBI Taxonomy" id="1095194"/>
    <lineage>
        <taxon>Eukaryota</taxon>
        <taxon>Fungi</taxon>
        <taxon>Dikarya</taxon>
        <taxon>Ascomycota</taxon>
        <taxon>Pezizomycotina</taxon>
        <taxon>Sordariomycetes</taxon>
        <taxon>Hypocreomycetidae</taxon>
        <taxon>Glomerellales</taxon>
        <taxon>Glomerellaceae</taxon>
        <taxon>Colletotrichum</taxon>
        <taxon>Colletotrichum boninense species complex</taxon>
    </lineage>
</organism>
<dbReference type="EMBL" id="JAATWM020000015">
    <property type="protein sequence ID" value="KAF9877003.1"/>
    <property type="molecule type" value="Genomic_DNA"/>
</dbReference>
<name>A0A9P6LKQ9_9PEZI</name>
<dbReference type="AlphaFoldDB" id="A0A9P6LKQ9"/>
<evidence type="ECO:0000313" key="3">
    <source>
        <dbReference type="Proteomes" id="UP000781932"/>
    </source>
</evidence>
<dbReference type="Proteomes" id="UP000781932">
    <property type="component" value="Unassembled WGS sequence"/>
</dbReference>
<reference evidence="2" key="1">
    <citation type="submission" date="2020-03" db="EMBL/GenBank/DDBJ databases">
        <authorList>
            <person name="He L."/>
        </authorList>
    </citation>
    <scope>NUCLEOTIDE SEQUENCE</scope>
    <source>
        <strain evidence="2">CkLH20</strain>
    </source>
</reference>
<sequence>MTALNARVAGTVRQQIVDKPAQNALKPVSTGIKKSPKASSPPKRKASPNVFGKRQKPRKGSKAAKAAEILRNGNFFSLDKLASPAPKPYKILSSDRAPQQDLTPEQLGARVLANRKRQENVENCLKPMKCLDLPPKKVVPTGTVAPKDKCAKSLKNITGFKFLDDSAISARTLTSLATACGFEKRENPAYAHSRVQEFLFEAADRCVRSRGEYLCNTAADSETHFYIRIYNQLRRRYKDDDSIDITKMGPVELRELMDALVIARFAFMMEVAEGDMEEETRLTYIADRWDGVWGQKKRM</sequence>
<reference evidence="2" key="2">
    <citation type="submission" date="2020-11" db="EMBL/GenBank/DDBJ databases">
        <title>Whole genome sequencing of Colletotrichum sp.</title>
        <authorList>
            <person name="Li H."/>
        </authorList>
    </citation>
    <scope>NUCLEOTIDE SEQUENCE</scope>
    <source>
        <strain evidence="2">CkLH20</strain>
    </source>
</reference>
<gene>
    <name evidence="2" type="ORF">CkaCkLH20_05269</name>
</gene>
<comment type="caution">
    <text evidence="2">The sequence shown here is derived from an EMBL/GenBank/DDBJ whole genome shotgun (WGS) entry which is preliminary data.</text>
</comment>